<accession>A0A4Q0PNU6</accession>
<dbReference type="AlphaFoldDB" id="A0A4Q0PNU6"/>
<proteinExistence type="predicted"/>
<dbReference type="CDD" id="cd06259">
    <property type="entry name" value="YdcF-like"/>
    <property type="match status" value="1"/>
</dbReference>
<keyword evidence="1" id="KW-0472">Membrane</keyword>
<keyword evidence="1" id="KW-1133">Transmembrane helix</keyword>
<dbReference type="Pfam" id="PF02698">
    <property type="entry name" value="DUF218"/>
    <property type="match status" value="1"/>
</dbReference>
<evidence type="ECO:0000256" key="1">
    <source>
        <dbReference type="SAM" id="Phobius"/>
    </source>
</evidence>
<name>A0A4Q0PNU6_9FLAO</name>
<dbReference type="EMBL" id="QOVL01000007">
    <property type="protein sequence ID" value="RXG30696.1"/>
    <property type="molecule type" value="Genomic_DNA"/>
</dbReference>
<dbReference type="GO" id="GO:0005886">
    <property type="term" value="C:plasma membrane"/>
    <property type="evidence" value="ECO:0007669"/>
    <property type="project" value="TreeGrafter"/>
</dbReference>
<keyword evidence="1" id="KW-0812">Transmembrane</keyword>
<evidence type="ECO:0000313" key="4">
    <source>
        <dbReference type="Proteomes" id="UP000290608"/>
    </source>
</evidence>
<dbReference type="Proteomes" id="UP000290608">
    <property type="component" value="Unassembled WGS sequence"/>
</dbReference>
<evidence type="ECO:0000259" key="2">
    <source>
        <dbReference type="Pfam" id="PF02698"/>
    </source>
</evidence>
<sequence length="220" mass="25566">MFIKKILALRILRYLFLAALLVLILTSYLSYHIKSETEQYIYDDINKIPKTYTALVLGASVRSNGELSTMLRDRVESALLLYHNGKISRFLVSGDNRTTNYNEPVAMKKYLQERGVPEEDIFMDFAGFDTYDSVYRASYIFEVDNAIVVSQRFHLPRAVYIARSMGLNFYGYNGDRREYELESRNRFREIAANVKAWLELSIDKEPHFKGDKIPITGKNN</sequence>
<reference evidence="3 4" key="1">
    <citation type="submission" date="2018-07" db="EMBL/GenBank/DDBJ databases">
        <title>Leeuwenhoekiella genomics.</title>
        <authorList>
            <person name="Tahon G."/>
            <person name="Willems A."/>
        </authorList>
    </citation>
    <scope>NUCLEOTIDE SEQUENCE [LARGE SCALE GENOMIC DNA]</scope>
    <source>
        <strain evidence="3 4">LMG 1345</strain>
    </source>
</reference>
<feature type="transmembrane region" description="Helical" evidence="1">
    <location>
        <begin position="12"/>
        <end position="31"/>
    </location>
</feature>
<organism evidence="3 4">
    <name type="scientific">Leeuwenhoekiella marinoflava</name>
    <dbReference type="NCBI Taxonomy" id="988"/>
    <lineage>
        <taxon>Bacteria</taxon>
        <taxon>Pseudomonadati</taxon>
        <taxon>Bacteroidota</taxon>
        <taxon>Flavobacteriia</taxon>
        <taxon>Flavobacteriales</taxon>
        <taxon>Flavobacteriaceae</taxon>
        <taxon>Leeuwenhoekiella</taxon>
    </lineage>
</organism>
<dbReference type="InterPro" id="IPR051599">
    <property type="entry name" value="Cell_Envelope_Assoc"/>
</dbReference>
<dbReference type="PANTHER" id="PTHR30336">
    <property type="entry name" value="INNER MEMBRANE PROTEIN, PROBABLE PERMEASE"/>
    <property type="match status" value="1"/>
</dbReference>
<feature type="domain" description="DUF218" evidence="2">
    <location>
        <begin position="54"/>
        <end position="171"/>
    </location>
</feature>
<evidence type="ECO:0000313" key="3">
    <source>
        <dbReference type="EMBL" id="RXG30696.1"/>
    </source>
</evidence>
<dbReference type="InterPro" id="IPR003848">
    <property type="entry name" value="DUF218"/>
</dbReference>
<protein>
    <submittedName>
        <fullName evidence="3">SanA protein</fullName>
    </submittedName>
</protein>
<dbReference type="PANTHER" id="PTHR30336:SF6">
    <property type="entry name" value="INTEGRAL MEMBRANE PROTEIN"/>
    <property type="match status" value="1"/>
</dbReference>
<comment type="caution">
    <text evidence="3">The sequence shown here is derived from an EMBL/GenBank/DDBJ whole genome shotgun (WGS) entry which is preliminary data.</text>
</comment>
<gene>
    <name evidence="3" type="ORF">DSL99_1739</name>
</gene>
<dbReference type="RefSeq" id="WP_073099054.1">
    <property type="nucleotide sequence ID" value="NZ_QOVL01000007.1"/>
</dbReference>